<evidence type="ECO:0000259" key="8">
    <source>
        <dbReference type="Pfam" id="PF14748"/>
    </source>
</evidence>
<dbReference type="RefSeq" id="WP_154424246.1">
    <property type="nucleotide sequence ID" value="NZ_VUNN01000001.1"/>
</dbReference>
<evidence type="ECO:0000256" key="3">
    <source>
        <dbReference type="ARBA" id="ARBA00023002"/>
    </source>
</evidence>
<feature type="binding site" evidence="6">
    <location>
        <begin position="6"/>
        <end position="11"/>
    </location>
    <ligand>
        <name>NADP(+)</name>
        <dbReference type="ChEBI" id="CHEBI:58349"/>
    </ligand>
</feature>
<proteinExistence type="inferred from homology"/>
<comment type="caution">
    <text evidence="9">The sequence shown here is derived from an EMBL/GenBank/DDBJ whole genome shotgun (WGS) entry which is preliminary data.</text>
</comment>
<comment type="pathway">
    <text evidence="4">Amino-acid biosynthesis; L-proline biosynthesis; L-proline from L-glutamate 5-semialdehyde: step 1/1.</text>
</comment>
<reference evidence="9 10" key="1">
    <citation type="submission" date="2019-08" db="EMBL/GenBank/DDBJ databases">
        <title>In-depth cultivation of the pig gut microbiome towards novel bacterial diversity and tailored functional studies.</title>
        <authorList>
            <person name="Wylensek D."/>
            <person name="Hitch T.C.A."/>
            <person name="Clavel T."/>
        </authorList>
    </citation>
    <scope>NUCLEOTIDE SEQUENCE [LARGE SCALE GENOMIC DNA]</scope>
    <source>
        <strain evidence="9 10">NM-380-WT-3C1</strain>
    </source>
</reference>
<dbReference type="PIRSF" id="PIRSF000193">
    <property type="entry name" value="Pyrrol-5-carb_rd"/>
    <property type="match status" value="1"/>
</dbReference>
<dbReference type="InterPro" id="IPR008927">
    <property type="entry name" value="6-PGluconate_DH-like_C_sf"/>
</dbReference>
<evidence type="ECO:0000256" key="6">
    <source>
        <dbReference type="PIRSR" id="PIRSR000193-1"/>
    </source>
</evidence>
<evidence type="ECO:0000256" key="5">
    <source>
        <dbReference type="NCBIfam" id="TIGR00112"/>
    </source>
</evidence>
<sequence length="260" mass="27703">MKIGFLGCGNMGSSIALSLIGQYETLVFDTDIEKAKAITGAKVFSDVDEMLSQADIILIAVKPQILPILYDLLSNYKNKKFISIAAGVPLEVLERKIGSSNIVRFMPNLAARSKNAVTAVAAAKQCDKDFLSIALDVANHFGSAFILDEALFPAFIGISGSAIAYVFEFVHALAMGGTDQGISYTQSVKIATDTLLSAASLLKESGKNPVELMSMVCSAKGTTIKGMNELYSNGFDNAVIKAVISASEKSKELEQIAKEK</sequence>
<dbReference type="HAMAP" id="MF_01925">
    <property type="entry name" value="P5C_reductase"/>
    <property type="match status" value="1"/>
</dbReference>
<comment type="catalytic activity">
    <reaction evidence="4">
        <text>L-proline + NAD(+) = (S)-1-pyrroline-5-carboxylate + NADH + 2 H(+)</text>
        <dbReference type="Rhea" id="RHEA:14105"/>
        <dbReference type="ChEBI" id="CHEBI:15378"/>
        <dbReference type="ChEBI" id="CHEBI:17388"/>
        <dbReference type="ChEBI" id="CHEBI:57540"/>
        <dbReference type="ChEBI" id="CHEBI:57945"/>
        <dbReference type="ChEBI" id="CHEBI:60039"/>
        <dbReference type="EC" id="1.5.1.2"/>
    </reaction>
</comment>
<comment type="function">
    <text evidence="4">Catalyzes the reduction of 1-pyrroline-5-carboxylate (PCA) to L-proline.</text>
</comment>
<evidence type="ECO:0000313" key="9">
    <source>
        <dbReference type="EMBL" id="MSU05349.1"/>
    </source>
</evidence>
<dbReference type="EC" id="1.5.1.2" evidence="4 5"/>
<comment type="catalytic activity">
    <reaction evidence="4">
        <text>L-proline + NADP(+) = (S)-1-pyrroline-5-carboxylate + NADPH + 2 H(+)</text>
        <dbReference type="Rhea" id="RHEA:14109"/>
        <dbReference type="ChEBI" id="CHEBI:15378"/>
        <dbReference type="ChEBI" id="CHEBI:17388"/>
        <dbReference type="ChEBI" id="CHEBI:57783"/>
        <dbReference type="ChEBI" id="CHEBI:58349"/>
        <dbReference type="ChEBI" id="CHEBI:60039"/>
        <dbReference type="EC" id="1.5.1.2"/>
    </reaction>
</comment>
<dbReference type="Proteomes" id="UP000460549">
    <property type="component" value="Unassembled WGS sequence"/>
</dbReference>
<dbReference type="Pfam" id="PF03807">
    <property type="entry name" value="F420_oxidored"/>
    <property type="match status" value="1"/>
</dbReference>
<dbReference type="FunFam" id="1.10.3730.10:FF:000001">
    <property type="entry name" value="Pyrroline-5-carboxylate reductase"/>
    <property type="match status" value="1"/>
</dbReference>
<organism evidence="9 10">
    <name type="scientific">Bullifex porci</name>
    <dbReference type="NCBI Taxonomy" id="2606638"/>
    <lineage>
        <taxon>Bacteria</taxon>
        <taxon>Pseudomonadati</taxon>
        <taxon>Spirochaetota</taxon>
        <taxon>Spirochaetia</taxon>
        <taxon>Spirochaetales</taxon>
        <taxon>Spirochaetaceae</taxon>
        <taxon>Bullifex</taxon>
    </lineage>
</organism>
<keyword evidence="2 4" id="KW-0521">NADP</keyword>
<name>A0A7X2PAJ5_9SPIO</name>
<evidence type="ECO:0000256" key="2">
    <source>
        <dbReference type="ARBA" id="ARBA00022857"/>
    </source>
</evidence>
<keyword evidence="4" id="KW-0028">Amino-acid biosynthesis</keyword>
<keyword evidence="4" id="KW-0641">Proline biosynthesis</keyword>
<comment type="subcellular location">
    <subcellularLocation>
        <location evidence="4">Cytoplasm</location>
    </subcellularLocation>
</comment>
<keyword evidence="10" id="KW-1185">Reference proteome</keyword>
<dbReference type="UniPathway" id="UPA00098">
    <property type="reaction ID" value="UER00361"/>
</dbReference>
<dbReference type="InterPro" id="IPR036291">
    <property type="entry name" value="NAD(P)-bd_dom_sf"/>
</dbReference>
<dbReference type="GO" id="GO:0055129">
    <property type="term" value="P:L-proline biosynthetic process"/>
    <property type="evidence" value="ECO:0007669"/>
    <property type="project" value="UniProtKB-UniRule"/>
</dbReference>
<dbReference type="GO" id="GO:0005737">
    <property type="term" value="C:cytoplasm"/>
    <property type="evidence" value="ECO:0007669"/>
    <property type="project" value="UniProtKB-SubCell"/>
</dbReference>
<dbReference type="InterPro" id="IPR028939">
    <property type="entry name" value="P5C_Rdtase_cat_N"/>
</dbReference>
<feature type="binding site" evidence="6">
    <location>
        <begin position="60"/>
        <end position="63"/>
    </location>
    <ligand>
        <name>NADP(+)</name>
        <dbReference type="ChEBI" id="CHEBI:58349"/>
    </ligand>
</feature>
<evidence type="ECO:0000259" key="7">
    <source>
        <dbReference type="Pfam" id="PF03807"/>
    </source>
</evidence>
<accession>A0A7X2PAJ5</accession>
<comment type="similarity">
    <text evidence="1 4">Belongs to the pyrroline-5-carboxylate reductase family.</text>
</comment>
<evidence type="ECO:0000313" key="10">
    <source>
        <dbReference type="Proteomes" id="UP000460549"/>
    </source>
</evidence>
<evidence type="ECO:0000256" key="4">
    <source>
        <dbReference type="HAMAP-Rule" id="MF_01925"/>
    </source>
</evidence>
<feature type="domain" description="Pyrroline-5-carboxylate reductase dimerisation" evidence="8">
    <location>
        <begin position="149"/>
        <end position="253"/>
    </location>
</feature>
<evidence type="ECO:0000256" key="1">
    <source>
        <dbReference type="ARBA" id="ARBA00005525"/>
    </source>
</evidence>
<gene>
    <name evidence="4 9" type="primary">proC</name>
    <name evidence="9" type="ORF">FYJ80_00915</name>
</gene>
<dbReference type="GO" id="GO:0004735">
    <property type="term" value="F:pyrroline-5-carboxylate reductase activity"/>
    <property type="evidence" value="ECO:0007669"/>
    <property type="project" value="UniProtKB-UniRule"/>
</dbReference>
<feature type="domain" description="Pyrroline-5-carboxylate reductase catalytic N-terminal" evidence="7">
    <location>
        <begin position="2"/>
        <end position="87"/>
    </location>
</feature>
<dbReference type="Gene3D" id="1.10.3730.10">
    <property type="entry name" value="ProC C-terminal domain-like"/>
    <property type="match status" value="1"/>
</dbReference>
<keyword evidence="4" id="KW-0963">Cytoplasm</keyword>
<dbReference type="InterPro" id="IPR029036">
    <property type="entry name" value="P5CR_dimer"/>
</dbReference>
<keyword evidence="3 4" id="KW-0560">Oxidoreductase</keyword>
<dbReference type="InterPro" id="IPR000304">
    <property type="entry name" value="Pyrroline-COOH_reductase"/>
</dbReference>
<dbReference type="Gene3D" id="3.40.50.720">
    <property type="entry name" value="NAD(P)-binding Rossmann-like Domain"/>
    <property type="match status" value="1"/>
</dbReference>
<dbReference type="PANTHER" id="PTHR11645:SF0">
    <property type="entry name" value="PYRROLINE-5-CARBOXYLATE REDUCTASE 3"/>
    <property type="match status" value="1"/>
</dbReference>
<dbReference type="AlphaFoldDB" id="A0A7X2PAJ5"/>
<dbReference type="SUPFAM" id="SSF51735">
    <property type="entry name" value="NAD(P)-binding Rossmann-fold domains"/>
    <property type="match status" value="1"/>
</dbReference>
<dbReference type="SUPFAM" id="SSF48179">
    <property type="entry name" value="6-phosphogluconate dehydrogenase C-terminal domain-like"/>
    <property type="match status" value="1"/>
</dbReference>
<dbReference type="NCBIfam" id="TIGR00112">
    <property type="entry name" value="proC"/>
    <property type="match status" value="1"/>
</dbReference>
<dbReference type="Pfam" id="PF14748">
    <property type="entry name" value="P5CR_dimer"/>
    <property type="match status" value="1"/>
</dbReference>
<protein>
    <recommendedName>
        <fullName evidence="4 5">Pyrroline-5-carboxylate reductase</fullName>
        <shortName evidence="4">P5C reductase</shortName>
        <shortName evidence="4">P5CR</shortName>
        <ecNumber evidence="4 5">1.5.1.2</ecNumber>
    </recommendedName>
    <alternativeName>
        <fullName evidence="4">PCA reductase</fullName>
    </alternativeName>
</protein>
<dbReference type="PANTHER" id="PTHR11645">
    <property type="entry name" value="PYRROLINE-5-CARBOXYLATE REDUCTASE"/>
    <property type="match status" value="1"/>
</dbReference>
<dbReference type="EMBL" id="VUNN01000001">
    <property type="protein sequence ID" value="MSU05349.1"/>
    <property type="molecule type" value="Genomic_DNA"/>
</dbReference>